<dbReference type="GO" id="GO:0016705">
    <property type="term" value="F:oxidoreductase activity, acting on paired donors, with incorporation or reduction of molecular oxygen"/>
    <property type="evidence" value="ECO:0007669"/>
    <property type="project" value="InterPro"/>
</dbReference>
<dbReference type="Pfam" id="PF13640">
    <property type="entry name" value="2OG-FeII_Oxy_3"/>
    <property type="match status" value="1"/>
</dbReference>
<dbReference type="InterPro" id="IPR044862">
    <property type="entry name" value="Pro_4_hyd_alph_FE2OG_OXY"/>
</dbReference>
<proteinExistence type="predicted"/>
<protein>
    <submittedName>
        <fullName evidence="8">2OG-Fe(II) oxygenase</fullName>
    </submittedName>
</protein>
<keyword evidence="3" id="KW-0847">Vitamin C</keyword>
<gene>
    <name evidence="8" type="ORF">H3Z74_01830</name>
</gene>
<dbReference type="GO" id="GO:0031418">
    <property type="term" value="F:L-ascorbic acid binding"/>
    <property type="evidence" value="ECO:0007669"/>
    <property type="project" value="UniProtKB-KW"/>
</dbReference>
<dbReference type="PANTHER" id="PTHR12907:SF26">
    <property type="entry name" value="HIF PROLYL HYDROXYLASE, ISOFORM C"/>
    <property type="match status" value="1"/>
</dbReference>
<evidence type="ECO:0000256" key="2">
    <source>
        <dbReference type="ARBA" id="ARBA00022723"/>
    </source>
</evidence>
<keyword evidence="9" id="KW-1185">Reference proteome</keyword>
<dbReference type="EMBL" id="CP061038">
    <property type="protein sequence ID" value="QNQ10014.1"/>
    <property type="molecule type" value="Genomic_DNA"/>
</dbReference>
<keyword evidence="5" id="KW-0560">Oxidoreductase</keyword>
<evidence type="ECO:0000256" key="5">
    <source>
        <dbReference type="ARBA" id="ARBA00023002"/>
    </source>
</evidence>
<dbReference type="PROSITE" id="PS51471">
    <property type="entry name" value="FE2OG_OXY"/>
    <property type="match status" value="1"/>
</dbReference>
<feature type="domain" description="Fe2OG dioxygenase" evidence="7">
    <location>
        <begin position="78"/>
        <end position="192"/>
    </location>
</feature>
<keyword evidence="6" id="KW-0408">Iron</keyword>
<dbReference type="InterPro" id="IPR051559">
    <property type="entry name" value="HIF_prolyl_hydroxylases"/>
</dbReference>
<dbReference type="PANTHER" id="PTHR12907">
    <property type="entry name" value="EGL NINE HOMOLOG-RELATED"/>
    <property type="match status" value="1"/>
</dbReference>
<accession>A0A7H0LK11</accession>
<dbReference type="KEGG" id="spap:H3Z74_01830"/>
<evidence type="ECO:0000313" key="9">
    <source>
        <dbReference type="Proteomes" id="UP000516148"/>
    </source>
</evidence>
<dbReference type="GO" id="GO:0051213">
    <property type="term" value="F:dioxygenase activity"/>
    <property type="evidence" value="ECO:0007669"/>
    <property type="project" value="UniProtKB-KW"/>
</dbReference>
<organism evidence="8 9">
    <name type="scientific">Sphingomonas alpina</name>
    <dbReference type="NCBI Taxonomy" id="653931"/>
    <lineage>
        <taxon>Bacteria</taxon>
        <taxon>Pseudomonadati</taxon>
        <taxon>Pseudomonadota</taxon>
        <taxon>Alphaproteobacteria</taxon>
        <taxon>Sphingomonadales</taxon>
        <taxon>Sphingomonadaceae</taxon>
        <taxon>Sphingomonas</taxon>
    </lineage>
</organism>
<dbReference type="AlphaFoldDB" id="A0A7H0LK11"/>
<keyword evidence="4" id="KW-0223">Dioxygenase</keyword>
<keyword evidence="2" id="KW-0479">Metal-binding</keyword>
<comment type="cofactor">
    <cofactor evidence="1">
        <name>L-ascorbate</name>
        <dbReference type="ChEBI" id="CHEBI:38290"/>
    </cofactor>
</comment>
<dbReference type="SMART" id="SM00702">
    <property type="entry name" value="P4Hc"/>
    <property type="match status" value="1"/>
</dbReference>
<sequence length="206" mass="22676">MTPYLRQADFLPPHDHAALLDWTMANLSRFSPAGLAGNIVDPAVRRALTLRDLGPHHDLLEGHVRAAVPDWIAALRVTPFAISEVELELAAHNDGAHFLFHSDTYTRDQPARGDRMLSAVYYFHQEPQGFSGGCLRLHRIGASPGDAGIDVPPAQNSLVVFPSWAPHEVLRVDCPSGDLVDSRFAVNCWVYRAREIERSGTAAVQP</sequence>
<evidence type="ECO:0000313" key="8">
    <source>
        <dbReference type="EMBL" id="QNQ10014.1"/>
    </source>
</evidence>
<dbReference type="Proteomes" id="UP000516148">
    <property type="component" value="Chromosome"/>
</dbReference>
<evidence type="ECO:0000259" key="7">
    <source>
        <dbReference type="PROSITE" id="PS51471"/>
    </source>
</evidence>
<evidence type="ECO:0000256" key="1">
    <source>
        <dbReference type="ARBA" id="ARBA00001961"/>
    </source>
</evidence>
<dbReference type="InterPro" id="IPR006620">
    <property type="entry name" value="Pro_4_hyd_alph"/>
</dbReference>
<dbReference type="InterPro" id="IPR005123">
    <property type="entry name" value="Oxoglu/Fe-dep_dioxygenase_dom"/>
</dbReference>
<dbReference type="Gene3D" id="2.60.120.620">
    <property type="entry name" value="q2cbj1_9rhob like domain"/>
    <property type="match status" value="1"/>
</dbReference>
<reference evidence="8 9" key="1">
    <citation type="submission" date="2020-09" db="EMBL/GenBank/DDBJ databases">
        <title>Sphingomonas sp., a new species isolated from pork steak.</title>
        <authorList>
            <person name="Heidler von Heilborn D."/>
        </authorList>
    </citation>
    <scope>NUCLEOTIDE SEQUENCE [LARGE SCALE GENOMIC DNA]</scope>
    <source>
        <strain evidence="9">S8-3T</strain>
    </source>
</reference>
<evidence type="ECO:0000256" key="4">
    <source>
        <dbReference type="ARBA" id="ARBA00022964"/>
    </source>
</evidence>
<evidence type="ECO:0000256" key="6">
    <source>
        <dbReference type="ARBA" id="ARBA00023004"/>
    </source>
</evidence>
<evidence type="ECO:0000256" key="3">
    <source>
        <dbReference type="ARBA" id="ARBA00022896"/>
    </source>
</evidence>
<name>A0A7H0LK11_9SPHN</name>
<dbReference type="GO" id="GO:0005506">
    <property type="term" value="F:iron ion binding"/>
    <property type="evidence" value="ECO:0007669"/>
    <property type="project" value="InterPro"/>
</dbReference>
<dbReference type="RefSeq" id="WP_187762321.1">
    <property type="nucleotide sequence ID" value="NZ_CP061038.1"/>
</dbReference>